<gene>
    <name evidence="1" type="ORF">F4Y42_12605</name>
</gene>
<dbReference type="AlphaFoldDB" id="A0A6B0YT47"/>
<reference evidence="1" key="1">
    <citation type="submission" date="2019-09" db="EMBL/GenBank/DDBJ databases">
        <title>Characterisation of the sponge microbiome using genome-centric metagenomics.</title>
        <authorList>
            <person name="Engelberts J.P."/>
            <person name="Robbins S.J."/>
            <person name="De Goeij J.M."/>
            <person name="Aranda M."/>
            <person name="Bell S.C."/>
            <person name="Webster N.S."/>
        </authorList>
    </citation>
    <scope>NUCLEOTIDE SEQUENCE</scope>
    <source>
        <strain evidence="1">SB0664_bin_27</strain>
    </source>
</reference>
<proteinExistence type="predicted"/>
<comment type="caution">
    <text evidence="1">The sequence shown here is derived from an EMBL/GenBank/DDBJ whole genome shotgun (WGS) entry which is preliminary data.</text>
</comment>
<organism evidence="1">
    <name type="scientific">Caldilineaceae bacterium SB0664_bin_27</name>
    <dbReference type="NCBI Taxonomy" id="2605260"/>
    <lineage>
        <taxon>Bacteria</taxon>
        <taxon>Bacillati</taxon>
        <taxon>Chloroflexota</taxon>
        <taxon>Caldilineae</taxon>
        <taxon>Caldilineales</taxon>
        <taxon>Caldilineaceae</taxon>
    </lineage>
</organism>
<evidence type="ECO:0008006" key="2">
    <source>
        <dbReference type="Google" id="ProtNLM"/>
    </source>
</evidence>
<evidence type="ECO:0000313" key="1">
    <source>
        <dbReference type="EMBL" id="MXY94276.1"/>
    </source>
</evidence>
<name>A0A6B0YT47_9CHLR</name>
<sequence length="277" mass="29831">MVEAVSKSGTLSVIRRFRPHADLQGIRADYYNLTDLQGQPLAGLLVLMDRRGRPVRAEIHMNNNIADALYEIALRQSLRLIEDRYKSDRPVRLYPLRMQLNSDPLSVQPRGSVSSSGIAPAPASSNPLLLVAAALLAISALFSGWFLNEWLTGDLAGTGSSAAITAGSSSGAAGQNVLIVETNGLPASRNAIPMNVGDRIQLLPDYKISMRTEAGAQAGAIVTHLQNADPMTILNGPIWLEGNSDTIVWWYVRVDSGAEGWVPANTSELTLLEPHAQ</sequence>
<dbReference type="EMBL" id="VXRG01000105">
    <property type="protein sequence ID" value="MXY94276.1"/>
    <property type="molecule type" value="Genomic_DNA"/>
</dbReference>
<protein>
    <recommendedName>
        <fullName evidence="2">SH3 domain-containing protein</fullName>
    </recommendedName>
</protein>
<accession>A0A6B0YT47</accession>